<comment type="caution">
    <text evidence="5">The sequence shown here is derived from an EMBL/GenBank/DDBJ whole genome shotgun (WGS) entry which is preliminary data.</text>
</comment>
<protein>
    <submittedName>
        <fullName evidence="5">AraC family transcriptional regulator</fullName>
    </submittedName>
    <submittedName>
        <fullName evidence="6">Helix-turn-helix transcriptional regulator</fullName>
    </submittedName>
</protein>
<evidence type="ECO:0000256" key="2">
    <source>
        <dbReference type="ARBA" id="ARBA00023125"/>
    </source>
</evidence>
<reference evidence="6" key="2">
    <citation type="submission" date="2018-07" db="EMBL/GenBank/DDBJ databases">
        <authorList>
            <consortium name="GenomeTrakr network: Whole genome sequencing for foodborne pathogen traceback"/>
        </authorList>
    </citation>
    <scope>NUCLEOTIDE SEQUENCE</scope>
    <source>
        <strain evidence="6">FDA00000095</strain>
    </source>
</reference>
<dbReference type="InterPro" id="IPR009057">
    <property type="entry name" value="Homeodomain-like_sf"/>
</dbReference>
<dbReference type="RefSeq" id="WP_057516558.1">
    <property type="nucleotide sequence ID" value="NZ_MYAT01000016.1"/>
</dbReference>
<accession>A0A3V2Y5L0</accession>
<evidence type="ECO:0000313" key="5">
    <source>
        <dbReference type="EMBL" id="EBX1172672.1"/>
    </source>
</evidence>
<sequence length="260" mass="29344">MQAKISMQTFGSHQAHELHKVKLLMPALCRVRQGRKVIEWQGRTETADPTQLIVFPAGYEFHIENIPVSGRYLAEFISIPLSVIKMSHKYSPSVTEKSEATRFCSNLTKELEYCWEQLKVALGMELAPQLVEHIASGLILMLRHTGYGNVLLNIPGTSLASRCQDLIILSPAFHWTATDMAGHLHMSVSTFYRHLAAEGETFQTILNDVRLGNALNALQTTDKSVSEIARDNGYQCPSRFTASFKRRYQITPRELRKAIL</sequence>
<keyword evidence="1" id="KW-0805">Transcription regulation</keyword>
<keyword evidence="3" id="KW-0804">Transcription</keyword>
<proteinExistence type="predicted"/>
<dbReference type="PROSITE" id="PS01124">
    <property type="entry name" value="HTH_ARAC_FAMILY_2"/>
    <property type="match status" value="1"/>
</dbReference>
<dbReference type="PROSITE" id="PS00041">
    <property type="entry name" value="HTH_ARAC_FAMILY_1"/>
    <property type="match status" value="1"/>
</dbReference>
<reference evidence="5" key="1">
    <citation type="submission" date="2018-06" db="EMBL/GenBank/DDBJ databases">
        <authorList>
            <person name="Ashton P.M."/>
            <person name="Dallman T."/>
            <person name="Nair S."/>
            <person name="De Pinna E."/>
            <person name="Peters T."/>
            <person name="Grant K."/>
        </authorList>
    </citation>
    <scope>NUCLEOTIDE SEQUENCE</scope>
    <source>
        <strain evidence="5">250711</strain>
    </source>
</reference>
<dbReference type="GO" id="GO:0005829">
    <property type="term" value="C:cytosol"/>
    <property type="evidence" value="ECO:0007669"/>
    <property type="project" value="TreeGrafter"/>
</dbReference>
<dbReference type="GO" id="GO:0000976">
    <property type="term" value="F:transcription cis-regulatory region binding"/>
    <property type="evidence" value="ECO:0007669"/>
    <property type="project" value="TreeGrafter"/>
</dbReference>
<evidence type="ECO:0000313" key="6">
    <source>
        <dbReference type="EMBL" id="ECZ5437560.1"/>
    </source>
</evidence>
<dbReference type="Gene3D" id="1.10.10.60">
    <property type="entry name" value="Homeodomain-like"/>
    <property type="match status" value="1"/>
</dbReference>
<dbReference type="Pfam" id="PF12833">
    <property type="entry name" value="HTH_18"/>
    <property type="match status" value="1"/>
</dbReference>
<dbReference type="InterPro" id="IPR018062">
    <property type="entry name" value="HTH_AraC-typ_CS"/>
</dbReference>
<dbReference type="GO" id="GO:0003700">
    <property type="term" value="F:DNA-binding transcription factor activity"/>
    <property type="evidence" value="ECO:0007669"/>
    <property type="project" value="InterPro"/>
</dbReference>
<name>A0A3V2Y5L0_SALNE</name>
<evidence type="ECO:0000259" key="4">
    <source>
        <dbReference type="PROSITE" id="PS01124"/>
    </source>
</evidence>
<dbReference type="EMBL" id="AALGZK010000003">
    <property type="protein sequence ID" value="ECZ5437560.1"/>
    <property type="molecule type" value="Genomic_DNA"/>
</dbReference>
<dbReference type="SUPFAM" id="SSF46689">
    <property type="entry name" value="Homeodomain-like"/>
    <property type="match status" value="1"/>
</dbReference>
<dbReference type="PANTHER" id="PTHR47894:SF4">
    <property type="entry name" value="HTH-TYPE TRANSCRIPTIONAL REGULATOR GADX"/>
    <property type="match status" value="1"/>
</dbReference>
<feature type="domain" description="HTH araC/xylS-type" evidence="4">
    <location>
        <begin position="161"/>
        <end position="258"/>
    </location>
</feature>
<organism evidence="5">
    <name type="scientific">Salmonella newport</name>
    <dbReference type="NCBI Taxonomy" id="108619"/>
    <lineage>
        <taxon>Bacteria</taxon>
        <taxon>Pseudomonadati</taxon>
        <taxon>Pseudomonadota</taxon>
        <taxon>Gammaproteobacteria</taxon>
        <taxon>Enterobacterales</taxon>
        <taxon>Enterobacteriaceae</taxon>
        <taxon>Salmonella</taxon>
    </lineage>
</organism>
<keyword evidence="2" id="KW-0238">DNA-binding</keyword>
<dbReference type="AlphaFoldDB" id="A0A3V2Y5L0"/>
<dbReference type="SMART" id="SM00342">
    <property type="entry name" value="HTH_ARAC"/>
    <property type="match status" value="1"/>
</dbReference>
<dbReference type="InterPro" id="IPR018060">
    <property type="entry name" value="HTH_AraC"/>
</dbReference>
<evidence type="ECO:0000256" key="3">
    <source>
        <dbReference type="ARBA" id="ARBA00023163"/>
    </source>
</evidence>
<gene>
    <name evidence="6" type="ORF">AHQ57_10360</name>
    <name evidence="5" type="ORF">DQ066_15195</name>
</gene>
<dbReference type="PANTHER" id="PTHR47894">
    <property type="entry name" value="HTH-TYPE TRANSCRIPTIONAL REGULATOR GADX"/>
    <property type="match status" value="1"/>
</dbReference>
<evidence type="ECO:0000256" key="1">
    <source>
        <dbReference type="ARBA" id="ARBA00023015"/>
    </source>
</evidence>
<dbReference type="EMBL" id="AAHKGI010000007">
    <property type="protein sequence ID" value="EBX1172672.1"/>
    <property type="molecule type" value="Genomic_DNA"/>
</dbReference>